<dbReference type="AlphaFoldDB" id="A0A315ZVL2"/>
<gene>
    <name evidence="2" type="ORF">BXY45_12945</name>
</gene>
<feature type="domain" description="HTH cro/C1-type" evidence="1">
    <location>
        <begin position="15"/>
        <end position="69"/>
    </location>
</feature>
<dbReference type="PROSITE" id="PS50943">
    <property type="entry name" value="HTH_CROC1"/>
    <property type="match status" value="1"/>
</dbReference>
<dbReference type="Proteomes" id="UP000245469">
    <property type="component" value="Unassembled WGS sequence"/>
</dbReference>
<dbReference type="Pfam" id="PF13560">
    <property type="entry name" value="HTH_31"/>
    <property type="match status" value="1"/>
</dbReference>
<sequence length="72" mass="7898">MEQKVTTTGQLGRLVSARRHDSGLSQRALATTMGFSQRYLSEIESGALGLKAQRLLDLLDELGIDLVARPRT</sequence>
<dbReference type="SMART" id="SM00530">
    <property type="entry name" value="HTH_XRE"/>
    <property type="match status" value="1"/>
</dbReference>
<dbReference type="RefSeq" id="WP_170131606.1">
    <property type="nucleotide sequence ID" value="NZ_QGDQ01000029.1"/>
</dbReference>
<dbReference type="InterPro" id="IPR010982">
    <property type="entry name" value="Lambda_DNA-bd_dom_sf"/>
</dbReference>
<evidence type="ECO:0000259" key="1">
    <source>
        <dbReference type="PROSITE" id="PS50943"/>
    </source>
</evidence>
<dbReference type="EMBL" id="QGDQ01000029">
    <property type="protein sequence ID" value="PWJ48664.1"/>
    <property type="molecule type" value="Genomic_DNA"/>
</dbReference>
<protein>
    <submittedName>
        <fullName evidence="2">HTH-type transcriptional regulator/antitoxin HipB</fullName>
    </submittedName>
</protein>
<evidence type="ECO:0000313" key="3">
    <source>
        <dbReference type="Proteomes" id="UP000245469"/>
    </source>
</evidence>
<keyword evidence="3" id="KW-1185">Reference proteome</keyword>
<dbReference type="Gene3D" id="1.10.260.40">
    <property type="entry name" value="lambda repressor-like DNA-binding domains"/>
    <property type="match status" value="1"/>
</dbReference>
<accession>A0A315ZVL2</accession>
<dbReference type="CDD" id="cd00093">
    <property type="entry name" value="HTH_XRE"/>
    <property type="match status" value="1"/>
</dbReference>
<dbReference type="SUPFAM" id="SSF47413">
    <property type="entry name" value="lambda repressor-like DNA-binding domains"/>
    <property type="match status" value="1"/>
</dbReference>
<dbReference type="GO" id="GO:0003677">
    <property type="term" value="F:DNA binding"/>
    <property type="evidence" value="ECO:0007669"/>
    <property type="project" value="InterPro"/>
</dbReference>
<comment type="caution">
    <text evidence="2">The sequence shown here is derived from an EMBL/GenBank/DDBJ whole genome shotgun (WGS) entry which is preliminary data.</text>
</comment>
<reference evidence="2 3" key="1">
    <citation type="submission" date="2018-03" db="EMBL/GenBank/DDBJ databases">
        <title>Genomic Encyclopedia of Archaeal and Bacterial Type Strains, Phase II (KMG-II): from individual species to whole genera.</title>
        <authorList>
            <person name="Goeker M."/>
        </authorList>
    </citation>
    <scope>NUCLEOTIDE SEQUENCE [LARGE SCALE GENOMIC DNA]</scope>
    <source>
        <strain evidence="2 3">DSM 44889</strain>
    </source>
</reference>
<proteinExistence type="predicted"/>
<organism evidence="2 3">
    <name type="scientific">Quadrisphaera granulorum</name>
    <dbReference type="NCBI Taxonomy" id="317664"/>
    <lineage>
        <taxon>Bacteria</taxon>
        <taxon>Bacillati</taxon>
        <taxon>Actinomycetota</taxon>
        <taxon>Actinomycetes</taxon>
        <taxon>Kineosporiales</taxon>
        <taxon>Kineosporiaceae</taxon>
        <taxon>Quadrisphaera</taxon>
    </lineage>
</organism>
<evidence type="ECO:0000313" key="2">
    <source>
        <dbReference type="EMBL" id="PWJ48664.1"/>
    </source>
</evidence>
<dbReference type="InterPro" id="IPR001387">
    <property type="entry name" value="Cro/C1-type_HTH"/>
</dbReference>
<name>A0A315ZVL2_9ACTN</name>